<evidence type="ECO:0000256" key="1">
    <source>
        <dbReference type="SAM" id="MobiDB-lite"/>
    </source>
</evidence>
<name>A0ABP8YR45_9ACTN</name>
<keyword evidence="2" id="KW-0732">Signal</keyword>
<keyword evidence="4" id="KW-1185">Reference proteome</keyword>
<accession>A0ABP8YR45</accession>
<reference evidence="4" key="1">
    <citation type="journal article" date="2019" name="Int. J. Syst. Evol. Microbiol.">
        <title>The Global Catalogue of Microorganisms (GCM) 10K type strain sequencing project: providing services to taxonomists for standard genome sequencing and annotation.</title>
        <authorList>
            <consortium name="The Broad Institute Genomics Platform"/>
            <consortium name="The Broad Institute Genome Sequencing Center for Infectious Disease"/>
            <person name="Wu L."/>
            <person name="Ma J."/>
        </authorList>
    </citation>
    <scope>NUCLEOTIDE SEQUENCE [LARGE SCALE GENOMIC DNA]</scope>
    <source>
        <strain evidence="4">JCM 18077</strain>
    </source>
</reference>
<evidence type="ECO:0000256" key="2">
    <source>
        <dbReference type="SAM" id="SignalP"/>
    </source>
</evidence>
<feature type="signal peptide" evidence="2">
    <location>
        <begin position="1"/>
        <end position="33"/>
    </location>
</feature>
<evidence type="ECO:0008006" key="5">
    <source>
        <dbReference type="Google" id="ProtNLM"/>
    </source>
</evidence>
<proteinExistence type="predicted"/>
<sequence>MNMKKLLTRAAIAVTAAGSIGASTLMAAAPAEAAVPNLRVSGAVTCNFGMQPGQPWTAGIWNMTRVLRVTADAGNFKNVTLQEINGPKKFAPWLSSTGKIGDKKVPRTLEIKTVWPGCFPSSIAGYAISDYQENLLDNAGFWWNLREVPRGEKKPDSNTAPTQLSGGGIDDPRAPQIPGVN</sequence>
<feature type="chain" id="PRO_5047162439" description="Secreted protein" evidence="2">
    <location>
        <begin position="34"/>
        <end position="181"/>
    </location>
</feature>
<evidence type="ECO:0000313" key="4">
    <source>
        <dbReference type="Proteomes" id="UP001500822"/>
    </source>
</evidence>
<dbReference type="Proteomes" id="UP001500822">
    <property type="component" value="Unassembled WGS sequence"/>
</dbReference>
<organism evidence="3 4">
    <name type="scientific">Gordonia alkaliphila</name>
    <dbReference type="NCBI Taxonomy" id="1053547"/>
    <lineage>
        <taxon>Bacteria</taxon>
        <taxon>Bacillati</taxon>
        <taxon>Actinomycetota</taxon>
        <taxon>Actinomycetes</taxon>
        <taxon>Mycobacteriales</taxon>
        <taxon>Gordoniaceae</taxon>
        <taxon>Gordonia</taxon>
    </lineage>
</organism>
<comment type="caution">
    <text evidence="3">The sequence shown here is derived from an EMBL/GenBank/DDBJ whole genome shotgun (WGS) entry which is preliminary data.</text>
</comment>
<gene>
    <name evidence="3" type="ORF">GCM10023217_00480</name>
</gene>
<feature type="region of interest" description="Disordered" evidence="1">
    <location>
        <begin position="149"/>
        <end position="181"/>
    </location>
</feature>
<dbReference type="EMBL" id="BAABIE010000001">
    <property type="protein sequence ID" value="GAA4737459.1"/>
    <property type="molecule type" value="Genomic_DNA"/>
</dbReference>
<protein>
    <recommendedName>
        <fullName evidence="5">Secreted protein</fullName>
    </recommendedName>
</protein>
<evidence type="ECO:0000313" key="3">
    <source>
        <dbReference type="EMBL" id="GAA4737459.1"/>
    </source>
</evidence>